<evidence type="ECO:0000313" key="1">
    <source>
        <dbReference type="EMBL" id="GBP45257.1"/>
    </source>
</evidence>
<dbReference type="Proteomes" id="UP000299102">
    <property type="component" value="Unassembled WGS sequence"/>
</dbReference>
<organism evidence="1 2">
    <name type="scientific">Eumeta variegata</name>
    <name type="common">Bagworm moth</name>
    <name type="synonym">Eumeta japonica</name>
    <dbReference type="NCBI Taxonomy" id="151549"/>
    <lineage>
        <taxon>Eukaryota</taxon>
        <taxon>Metazoa</taxon>
        <taxon>Ecdysozoa</taxon>
        <taxon>Arthropoda</taxon>
        <taxon>Hexapoda</taxon>
        <taxon>Insecta</taxon>
        <taxon>Pterygota</taxon>
        <taxon>Neoptera</taxon>
        <taxon>Endopterygota</taxon>
        <taxon>Lepidoptera</taxon>
        <taxon>Glossata</taxon>
        <taxon>Ditrysia</taxon>
        <taxon>Tineoidea</taxon>
        <taxon>Psychidae</taxon>
        <taxon>Oiketicinae</taxon>
        <taxon>Eumeta</taxon>
    </lineage>
</organism>
<protein>
    <submittedName>
        <fullName evidence="1">Uncharacterized protein</fullName>
    </submittedName>
</protein>
<gene>
    <name evidence="1" type="ORF">EVAR_29005_1</name>
</gene>
<keyword evidence="2" id="KW-1185">Reference proteome</keyword>
<evidence type="ECO:0000313" key="2">
    <source>
        <dbReference type="Proteomes" id="UP000299102"/>
    </source>
</evidence>
<accession>A0A4C1W5A6</accession>
<reference evidence="1 2" key="1">
    <citation type="journal article" date="2019" name="Commun. Biol.">
        <title>The bagworm genome reveals a unique fibroin gene that provides high tensile strength.</title>
        <authorList>
            <person name="Kono N."/>
            <person name="Nakamura H."/>
            <person name="Ohtoshi R."/>
            <person name="Tomita M."/>
            <person name="Numata K."/>
            <person name="Arakawa K."/>
        </authorList>
    </citation>
    <scope>NUCLEOTIDE SEQUENCE [LARGE SCALE GENOMIC DNA]</scope>
</reference>
<proteinExistence type="predicted"/>
<dbReference type="AlphaFoldDB" id="A0A4C1W5A6"/>
<comment type="caution">
    <text evidence="1">The sequence shown here is derived from an EMBL/GenBank/DDBJ whole genome shotgun (WGS) entry which is preliminary data.</text>
</comment>
<sequence>MNRSGLVIGFYKISTGPRCGQLGSTKGAGATREYHTLTEYRRELTGSISAFRLVNESYGSTLPSITPEPSPLSSFLPPSDIPLLNYIPIQEVGKAPRNRKEKEAVERQRRPHSVSPRVHPSLFISNTYALSILSIFRMWRTLEIHEASEQVLEFKAEPEATLTVDAEWALRPRSVLEIRINMNYPGARVAHAIR</sequence>
<name>A0A4C1W5A6_EUMVA</name>
<dbReference type="EMBL" id="BGZK01000467">
    <property type="protein sequence ID" value="GBP45257.1"/>
    <property type="molecule type" value="Genomic_DNA"/>
</dbReference>